<keyword evidence="1" id="KW-0808">Transferase</keyword>
<gene>
    <name evidence="10" type="ORF">DEH80_11620</name>
</gene>
<dbReference type="Gene3D" id="1.25.40.10">
    <property type="entry name" value="Tetratricopeptide repeat domain"/>
    <property type="match status" value="2"/>
</dbReference>
<feature type="domain" description="OmpR/PhoB-type" evidence="9">
    <location>
        <begin position="7"/>
        <end position="103"/>
    </location>
</feature>
<keyword evidence="2" id="KW-0547">Nucleotide-binding</keyword>
<dbReference type="PROSITE" id="PS51755">
    <property type="entry name" value="OMPR_PHOB"/>
    <property type="match status" value="1"/>
</dbReference>
<evidence type="ECO:0000259" key="9">
    <source>
        <dbReference type="PROSITE" id="PS51755"/>
    </source>
</evidence>
<dbReference type="Pfam" id="PF00486">
    <property type="entry name" value="Trans_reg_C"/>
    <property type="match status" value="1"/>
</dbReference>
<dbReference type="InterPro" id="IPR000719">
    <property type="entry name" value="Prot_kinase_dom"/>
</dbReference>
<accession>A0A363UJ33</accession>
<comment type="caution">
    <text evidence="10">The sequence shown here is derived from an EMBL/GenBank/DDBJ whole genome shotgun (WGS) entry which is preliminary data.</text>
</comment>
<dbReference type="SUPFAM" id="SSF56112">
    <property type="entry name" value="Protein kinase-like (PK-like)"/>
    <property type="match status" value="1"/>
</dbReference>
<sequence>MSESSHLYRWRFGDMQFDEARLELRVSGLAVDVEQKPLQVLAQLLRHAGEVVTKEELFESVWQGRVTVDHVLATAIGKLRKVFGDEGTKIIVTVPRVGYRLAVPVERVAVGRAHASQMDLTPGAKVPGRDHFQLVQQLSPSGSSEVWLAQHNKTGERRVYKFSPDGSRLSSLKREATLFRVLRESLGERNDFVRIIDWNFETAPFFLECEFGGQNLSDWAQTHHALDNMSRDERLAFFVQICDTVSAAHSVGVLHKDLKPGNVLVADEDGSWRTRLTDFGSSRLLEPGRLDELGITSLGLTLTQGIGGDSSSGTPLYLAPELVAGHAPTVQSDVYALGTMLYQILVGDLSRPMAPGWEYDIDDALLREDIARATDGHPVRRLASVSDLTERLLNLAARRKEAERLEASEREAQRAAQELERTRARRPWILASIALLAVALTLSLVQSRHVAAARDEAATRARQAQASTDFLRDVLINADPRTPGVRPDTSIHDALENAAGLLDQRFHEDPDVRIAIMQSLSQIYDGLKDHEASAKLLSEIVEHLETQEGESAPETLRMQYELAQALFAQSDFDQARAVLAKADSNGGLDPEVAGAVVVQANNIHGQLHLHQNDAAAAIPWFERAIELHGAFTPNDHTSGLMLQMDLSQCYSFSGQQDKAVALLDALFEDGALVNEASLSPWIATRARDIYARALVYAGRAEEAEPMLLQLITDLSEFYAPDHSIIAEVRMVLGSSYASQGLSQEAYAQTALAERAFCAQHGDHQMHCLGAKANANWLNTLLGNASDAIAGLREVRNVFVQLVGDQAPASNVLSYYLAVALLQIEETQESGALLDTLHPDLLEKGAPDTVLWDVMVEAIRMKHRILTGDSGTQLLNDFNTAIHTLREGGMKADHLALYAVDGMHNE</sequence>
<dbReference type="GO" id="GO:0005524">
    <property type="term" value="F:ATP binding"/>
    <property type="evidence" value="ECO:0007669"/>
    <property type="project" value="UniProtKB-KW"/>
</dbReference>
<dbReference type="CDD" id="cd00383">
    <property type="entry name" value="trans_reg_C"/>
    <property type="match status" value="1"/>
</dbReference>
<keyword evidence="4" id="KW-0067">ATP-binding</keyword>
<dbReference type="AlphaFoldDB" id="A0A363UJ33"/>
<feature type="DNA-binding region" description="OmpR/PhoB-type" evidence="6">
    <location>
        <begin position="7"/>
        <end position="103"/>
    </location>
</feature>
<feature type="coiled-coil region" evidence="7">
    <location>
        <begin position="385"/>
        <end position="425"/>
    </location>
</feature>
<evidence type="ECO:0000256" key="6">
    <source>
        <dbReference type="PROSITE-ProRule" id="PRU01091"/>
    </source>
</evidence>
<dbReference type="SUPFAM" id="SSF46894">
    <property type="entry name" value="C-terminal effector domain of the bipartite response regulators"/>
    <property type="match status" value="1"/>
</dbReference>
<protein>
    <submittedName>
        <fullName evidence="10">Serine/threonine protein kinase</fullName>
    </submittedName>
</protein>
<dbReference type="InterPro" id="IPR011009">
    <property type="entry name" value="Kinase-like_dom_sf"/>
</dbReference>
<dbReference type="PROSITE" id="PS50011">
    <property type="entry name" value="PROTEIN_KINASE_DOM"/>
    <property type="match status" value="1"/>
</dbReference>
<evidence type="ECO:0000259" key="8">
    <source>
        <dbReference type="PROSITE" id="PS50011"/>
    </source>
</evidence>
<dbReference type="RefSeq" id="WP_109720675.1">
    <property type="nucleotide sequence ID" value="NZ_QEQK01000010.1"/>
</dbReference>
<evidence type="ECO:0000256" key="7">
    <source>
        <dbReference type="SAM" id="Coils"/>
    </source>
</evidence>
<dbReference type="PANTHER" id="PTHR43289">
    <property type="entry name" value="MITOGEN-ACTIVATED PROTEIN KINASE KINASE KINASE 20-RELATED"/>
    <property type="match status" value="1"/>
</dbReference>
<organism evidence="10 11">
    <name type="scientific">Abyssibacter profundi</name>
    <dbReference type="NCBI Taxonomy" id="2182787"/>
    <lineage>
        <taxon>Bacteria</taxon>
        <taxon>Pseudomonadati</taxon>
        <taxon>Pseudomonadota</taxon>
        <taxon>Gammaproteobacteria</taxon>
        <taxon>Chromatiales</taxon>
        <taxon>Oceanococcaceae</taxon>
        <taxon>Abyssibacter</taxon>
    </lineage>
</organism>
<evidence type="ECO:0000256" key="1">
    <source>
        <dbReference type="ARBA" id="ARBA00022679"/>
    </source>
</evidence>
<dbReference type="Proteomes" id="UP000251800">
    <property type="component" value="Unassembled WGS sequence"/>
</dbReference>
<evidence type="ECO:0000256" key="5">
    <source>
        <dbReference type="ARBA" id="ARBA00023125"/>
    </source>
</evidence>
<dbReference type="SUPFAM" id="SSF48452">
    <property type="entry name" value="TPR-like"/>
    <property type="match status" value="1"/>
</dbReference>
<proteinExistence type="predicted"/>
<feature type="domain" description="Protein kinase" evidence="8">
    <location>
        <begin position="132"/>
        <end position="429"/>
    </location>
</feature>
<dbReference type="SMART" id="SM00220">
    <property type="entry name" value="S_TKc"/>
    <property type="match status" value="1"/>
</dbReference>
<dbReference type="GO" id="GO:0004674">
    <property type="term" value="F:protein serine/threonine kinase activity"/>
    <property type="evidence" value="ECO:0007669"/>
    <property type="project" value="UniProtKB-KW"/>
</dbReference>
<dbReference type="InterPro" id="IPR008271">
    <property type="entry name" value="Ser/Thr_kinase_AS"/>
</dbReference>
<keyword evidence="5 6" id="KW-0238">DNA-binding</keyword>
<dbReference type="OrthoDB" id="1971692at2"/>
<evidence type="ECO:0000313" key="10">
    <source>
        <dbReference type="EMBL" id="PWN55436.1"/>
    </source>
</evidence>
<evidence type="ECO:0000256" key="3">
    <source>
        <dbReference type="ARBA" id="ARBA00022777"/>
    </source>
</evidence>
<name>A0A363UJ33_9GAMM</name>
<dbReference type="InterPro" id="IPR036388">
    <property type="entry name" value="WH-like_DNA-bd_sf"/>
</dbReference>
<evidence type="ECO:0000256" key="2">
    <source>
        <dbReference type="ARBA" id="ARBA00022741"/>
    </source>
</evidence>
<dbReference type="GO" id="GO:0006355">
    <property type="term" value="P:regulation of DNA-templated transcription"/>
    <property type="evidence" value="ECO:0007669"/>
    <property type="project" value="InterPro"/>
</dbReference>
<dbReference type="Gene3D" id="1.10.10.10">
    <property type="entry name" value="Winged helix-like DNA-binding domain superfamily/Winged helix DNA-binding domain"/>
    <property type="match status" value="1"/>
</dbReference>
<dbReference type="GO" id="GO:0000160">
    <property type="term" value="P:phosphorelay signal transduction system"/>
    <property type="evidence" value="ECO:0007669"/>
    <property type="project" value="InterPro"/>
</dbReference>
<dbReference type="EMBL" id="QEQK01000010">
    <property type="protein sequence ID" value="PWN55436.1"/>
    <property type="molecule type" value="Genomic_DNA"/>
</dbReference>
<keyword evidence="10" id="KW-0723">Serine/threonine-protein kinase</keyword>
<reference evidence="10 11" key="1">
    <citation type="submission" date="2018-05" db="EMBL/GenBank/DDBJ databases">
        <title>Abyssibacter profundi OUC007T gen. nov., sp. nov, a marine bacterium isolated from seawater of the Mariana Trench.</title>
        <authorList>
            <person name="Zhou S."/>
        </authorList>
    </citation>
    <scope>NUCLEOTIDE SEQUENCE [LARGE SCALE GENOMIC DNA]</scope>
    <source>
        <strain evidence="10 11">OUC007</strain>
    </source>
</reference>
<keyword evidence="11" id="KW-1185">Reference proteome</keyword>
<dbReference type="InterPro" id="IPR011990">
    <property type="entry name" value="TPR-like_helical_dom_sf"/>
</dbReference>
<dbReference type="PANTHER" id="PTHR43289:SF6">
    <property type="entry name" value="SERINE_THREONINE-PROTEIN KINASE NEKL-3"/>
    <property type="match status" value="1"/>
</dbReference>
<dbReference type="InterPro" id="IPR016032">
    <property type="entry name" value="Sig_transdc_resp-reg_C-effctor"/>
</dbReference>
<keyword evidence="7" id="KW-0175">Coiled coil</keyword>
<keyword evidence="3 10" id="KW-0418">Kinase</keyword>
<dbReference type="GO" id="GO:0003677">
    <property type="term" value="F:DNA binding"/>
    <property type="evidence" value="ECO:0007669"/>
    <property type="project" value="UniProtKB-UniRule"/>
</dbReference>
<evidence type="ECO:0000256" key="4">
    <source>
        <dbReference type="ARBA" id="ARBA00022840"/>
    </source>
</evidence>
<dbReference type="Pfam" id="PF00069">
    <property type="entry name" value="Pkinase"/>
    <property type="match status" value="1"/>
</dbReference>
<dbReference type="InterPro" id="IPR001867">
    <property type="entry name" value="OmpR/PhoB-type_DNA-bd"/>
</dbReference>
<evidence type="ECO:0000313" key="11">
    <source>
        <dbReference type="Proteomes" id="UP000251800"/>
    </source>
</evidence>
<dbReference type="PROSITE" id="PS00108">
    <property type="entry name" value="PROTEIN_KINASE_ST"/>
    <property type="match status" value="1"/>
</dbReference>
<dbReference type="Gene3D" id="1.10.510.10">
    <property type="entry name" value="Transferase(Phosphotransferase) domain 1"/>
    <property type="match status" value="1"/>
</dbReference>
<dbReference type="SMART" id="SM00862">
    <property type="entry name" value="Trans_reg_C"/>
    <property type="match status" value="1"/>
</dbReference>